<organism evidence="12">
    <name type="scientific">Glycine max</name>
    <name type="common">Soybean</name>
    <name type="synonym">Glycine hispida</name>
    <dbReference type="NCBI Taxonomy" id="3847"/>
    <lineage>
        <taxon>Eukaryota</taxon>
        <taxon>Viridiplantae</taxon>
        <taxon>Streptophyta</taxon>
        <taxon>Embryophyta</taxon>
        <taxon>Tracheophyta</taxon>
        <taxon>Spermatophyta</taxon>
        <taxon>Magnoliopsida</taxon>
        <taxon>eudicotyledons</taxon>
        <taxon>Gunneridae</taxon>
        <taxon>Pentapetalae</taxon>
        <taxon>rosids</taxon>
        <taxon>fabids</taxon>
        <taxon>Fabales</taxon>
        <taxon>Fabaceae</taxon>
        <taxon>Papilionoideae</taxon>
        <taxon>50 kb inversion clade</taxon>
        <taxon>NPAAA clade</taxon>
        <taxon>indigoferoid/millettioid clade</taxon>
        <taxon>Phaseoleae</taxon>
        <taxon>Glycine</taxon>
        <taxon>Glycine subgen. Soja</taxon>
    </lineage>
</organism>
<dbReference type="EnsemblPlants" id="KRH43691">
    <property type="protein sequence ID" value="KRH43691"/>
    <property type="gene ID" value="GLYMA_08G164700"/>
</dbReference>
<sequence>MAESGGGHRRREPPPVSPEEEGANASWRLNVEEFCLSNQTHDHRQHHRFYTFRSLLRKLSKQLKVAEYSKKQESLLEGLNEMETMTETCGLPGTLTELRVRGWLSVHVSNICNLVLFVAKVYASVGSRSLAVIASTMDSLLDLLSGFILWFTAHAMKNRNQYHYPIGKKLMQPVAKPHMDPTKLHWMIGIMVSVTVVKFILMIYLMQIALYTINTWAKTVIENVGSLIGRTAPPGFPAKLIYLIWNHHEQIKHMDNVRAYTFGAHYFVEVDIVLPEDMLLHQAHNIGETLQEKLEQLQEVERAFVYIDFEFTHRPEHKAVV</sequence>
<dbReference type="FunFam" id="3.30.70.1350:FF:000001">
    <property type="entry name" value="Metal tolerance protein 11"/>
    <property type="match status" value="1"/>
</dbReference>
<evidence type="ECO:0000256" key="4">
    <source>
        <dbReference type="ARBA" id="ARBA00022692"/>
    </source>
</evidence>
<dbReference type="InParanoid" id="A0A0R0IUI9"/>
<comment type="similarity">
    <text evidence="2">Belongs to the cation diffusion facilitator (CDF) transporter (TC 2.A.4) family. SLC30A subfamily.</text>
</comment>
<evidence type="ECO:0000256" key="8">
    <source>
        <dbReference type="SAM" id="MobiDB-lite"/>
    </source>
</evidence>
<evidence type="ECO:0000256" key="2">
    <source>
        <dbReference type="ARBA" id="ARBA00008873"/>
    </source>
</evidence>
<feature type="transmembrane region" description="Helical" evidence="9">
    <location>
        <begin position="186"/>
        <end position="206"/>
    </location>
</feature>
<accession>A0A0R0IUI9</accession>
<evidence type="ECO:0000259" key="10">
    <source>
        <dbReference type="Pfam" id="PF01545"/>
    </source>
</evidence>
<dbReference type="SUPFAM" id="SSF161111">
    <property type="entry name" value="Cation efflux protein transmembrane domain-like"/>
    <property type="match status" value="1"/>
</dbReference>
<dbReference type="Proteomes" id="UP000008827">
    <property type="component" value="Chromosome 8"/>
</dbReference>
<evidence type="ECO:0000256" key="5">
    <source>
        <dbReference type="ARBA" id="ARBA00022989"/>
    </source>
</evidence>
<dbReference type="GO" id="GO:0016020">
    <property type="term" value="C:membrane"/>
    <property type="evidence" value="ECO:0000318"/>
    <property type="project" value="GO_Central"/>
</dbReference>
<dbReference type="Gene3D" id="3.30.70.1350">
    <property type="entry name" value="Cation efflux protein, cytoplasmic domain"/>
    <property type="match status" value="1"/>
</dbReference>
<dbReference type="InterPro" id="IPR027470">
    <property type="entry name" value="Cation_efflux_CTD"/>
</dbReference>
<reference evidence="13" key="2">
    <citation type="submission" date="2018-02" db="UniProtKB">
        <authorList>
            <consortium name="EnsemblPlants"/>
        </authorList>
    </citation>
    <scope>IDENTIFICATION</scope>
    <source>
        <strain evidence="13">Williams 82</strain>
    </source>
</reference>
<evidence type="ECO:0000256" key="3">
    <source>
        <dbReference type="ARBA" id="ARBA00022448"/>
    </source>
</evidence>
<dbReference type="AlphaFoldDB" id="A0A0R0IUI9"/>
<feature type="domain" description="Cation efflux protein transmembrane" evidence="10">
    <location>
        <begin position="107"/>
        <end position="175"/>
    </location>
</feature>
<dbReference type="Gene3D" id="1.20.1510.10">
    <property type="entry name" value="Cation efflux protein transmembrane domain"/>
    <property type="match status" value="1"/>
</dbReference>
<keyword evidence="5 9" id="KW-1133">Transmembrane helix</keyword>
<evidence type="ECO:0000256" key="1">
    <source>
        <dbReference type="ARBA" id="ARBA00004127"/>
    </source>
</evidence>
<evidence type="ECO:0000313" key="12">
    <source>
        <dbReference type="EMBL" id="KRH43691.1"/>
    </source>
</evidence>
<dbReference type="InterPro" id="IPR050291">
    <property type="entry name" value="CDF_Transporter"/>
</dbReference>
<dbReference type="STRING" id="3847.A0A0R0IUI9"/>
<comment type="subcellular location">
    <subcellularLocation>
        <location evidence="1">Endomembrane system</location>
        <topology evidence="1">Multi-pass membrane protein</topology>
    </subcellularLocation>
</comment>
<keyword evidence="7 9" id="KW-0472">Membrane</keyword>
<evidence type="ECO:0000259" key="11">
    <source>
        <dbReference type="Pfam" id="PF16916"/>
    </source>
</evidence>
<feature type="region of interest" description="Disordered" evidence="8">
    <location>
        <begin position="1"/>
        <end position="23"/>
    </location>
</feature>
<dbReference type="GO" id="GO:0008324">
    <property type="term" value="F:monoatomic cation transmembrane transporter activity"/>
    <property type="evidence" value="ECO:0000318"/>
    <property type="project" value="GO_Central"/>
</dbReference>
<keyword evidence="14" id="KW-1185">Reference proteome</keyword>
<feature type="transmembrane region" description="Helical" evidence="9">
    <location>
        <begin position="129"/>
        <end position="151"/>
    </location>
</feature>
<protein>
    <submittedName>
        <fullName evidence="12 13">Uncharacterized protein</fullName>
    </submittedName>
</protein>
<evidence type="ECO:0000313" key="14">
    <source>
        <dbReference type="Proteomes" id="UP000008827"/>
    </source>
</evidence>
<dbReference type="InterPro" id="IPR058533">
    <property type="entry name" value="Cation_efflux_TM"/>
</dbReference>
<dbReference type="Pfam" id="PF01545">
    <property type="entry name" value="Cation_efflux"/>
    <property type="match status" value="1"/>
</dbReference>
<dbReference type="Gramene" id="KRH43691">
    <property type="protein sequence ID" value="KRH43691"/>
    <property type="gene ID" value="GLYMA_08G164700"/>
</dbReference>
<dbReference type="SUPFAM" id="SSF160240">
    <property type="entry name" value="Cation efflux protein cytoplasmic domain-like"/>
    <property type="match status" value="1"/>
</dbReference>
<keyword evidence="6" id="KW-0406">Ion transport</keyword>
<keyword evidence="4 9" id="KW-0812">Transmembrane</keyword>
<keyword evidence="3" id="KW-0813">Transport</keyword>
<evidence type="ECO:0000256" key="7">
    <source>
        <dbReference type="ARBA" id="ARBA00023136"/>
    </source>
</evidence>
<dbReference type="Pfam" id="PF16916">
    <property type="entry name" value="ZT_dimer"/>
    <property type="match status" value="1"/>
</dbReference>
<name>A0A0R0IUI9_SOYBN</name>
<dbReference type="PANTHER" id="PTHR43840:SF48">
    <property type="entry name" value="CATION DIFFUSION FACILITATOR FAMILY TRANSPORTER"/>
    <property type="match status" value="1"/>
</dbReference>
<dbReference type="EMBL" id="CM000841">
    <property type="protein sequence ID" value="KRH43691.1"/>
    <property type="molecule type" value="Genomic_DNA"/>
</dbReference>
<dbReference type="InterPro" id="IPR036837">
    <property type="entry name" value="Cation_efflux_CTD_sf"/>
</dbReference>
<reference evidence="12" key="3">
    <citation type="submission" date="2018-07" db="EMBL/GenBank/DDBJ databases">
        <title>WGS assembly of Glycine max.</title>
        <authorList>
            <person name="Schmutz J."/>
            <person name="Cannon S."/>
            <person name="Schlueter J."/>
            <person name="Ma J."/>
            <person name="Mitros T."/>
            <person name="Nelson W."/>
            <person name="Hyten D."/>
            <person name="Song Q."/>
            <person name="Thelen J."/>
            <person name="Cheng J."/>
            <person name="Xu D."/>
            <person name="Hellsten U."/>
            <person name="May G."/>
            <person name="Yu Y."/>
            <person name="Sakurai T."/>
            <person name="Umezawa T."/>
            <person name="Bhattacharyya M."/>
            <person name="Sandhu D."/>
            <person name="Valliyodan B."/>
            <person name="Lindquist E."/>
            <person name="Peto M."/>
            <person name="Grant D."/>
            <person name="Shu S."/>
            <person name="Goodstein D."/>
            <person name="Barry K."/>
            <person name="Futrell-Griggs M."/>
            <person name="Abernathy B."/>
            <person name="Du J."/>
            <person name="Tian Z."/>
            <person name="Zhu L."/>
            <person name="Gill N."/>
            <person name="Joshi T."/>
            <person name="Libault M."/>
            <person name="Sethuraman A."/>
            <person name="Zhang X."/>
            <person name="Shinozaki K."/>
            <person name="Nguyen H."/>
            <person name="Wing R."/>
            <person name="Cregan P."/>
            <person name="Specht J."/>
            <person name="Grimwood J."/>
            <person name="Rokhsar D."/>
            <person name="Stacey G."/>
            <person name="Shoemaker R."/>
            <person name="Jackson S."/>
        </authorList>
    </citation>
    <scope>NUCLEOTIDE SEQUENCE</scope>
    <source>
        <tissue evidence="12">Callus</tissue>
    </source>
</reference>
<evidence type="ECO:0000256" key="9">
    <source>
        <dbReference type="SAM" id="Phobius"/>
    </source>
</evidence>
<feature type="domain" description="Cation efflux protein cytoplasmic" evidence="11">
    <location>
        <begin position="244"/>
        <end position="306"/>
    </location>
</feature>
<dbReference type="PANTHER" id="PTHR43840">
    <property type="entry name" value="MITOCHONDRIAL METAL TRANSPORTER 1-RELATED"/>
    <property type="match status" value="1"/>
</dbReference>
<evidence type="ECO:0000313" key="13">
    <source>
        <dbReference type="EnsemblPlants" id="KRH43691"/>
    </source>
</evidence>
<dbReference type="InterPro" id="IPR027469">
    <property type="entry name" value="Cation_efflux_TMD_sf"/>
</dbReference>
<proteinExistence type="inferred from homology"/>
<evidence type="ECO:0000256" key="6">
    <source>
        <dbReference type="ARBA" id="ARBA00023065"/>
    </source>
</evidence>
<gene>
    <name evidence="12" type="ORF">GLYMA_08G164700</name>
</gene>
<reference evidence="12 13" key="1">
    <citation type="journal article" date="2010" name="Nature">
        <title>Genome sequence of the palaeopolyploid soybean.</title>
        <authorList>
            <person name="Schmutz J."/>
            <person name="Cannon S.B."/>
            <person name="Schlueter J."/>
            <person name="Ma J."/>
            <person name="Mitros T."/>
            <person name="Nelson W."/>
            <person name="Hyten D.L."/>
            <person name="Song Q."/>
            <person name="Thelen J.J."/>
            <person name="Cheng J."/>
            <person name="Xu D."/>
            <person name="Hellsten U."/>
            <person name="May G.D."/>
            <person name="Yu Y."/>
            <person name="Sakurai T."/>
            <person name="Umezawa T."/>
            <person name="Bhattacharyya M.K."/>
            <person name="Sandhu D."/>
            <person name="Valliyodan B."/>
            <person name="Lindquist E."/>
            <person name="Peto M."/>
            <person name="Grant D."/>
            <person name="Shu S."/>
            <person name="Goodstein D."/>
            <person name="Barry K."/>
            <person name="Futrell-Griggs M."/>
            <person name="Abernathy B."/>
            <person name="Du J."/>
            <person name="Tian Z."/>
            <person name="Zhu L."/>
            <person name="Gill N."/>
            <person name="Joshi T."/>
            <person name="Libault M."/>
            <person name="Sethuraman A."/>
            <person name="Zhang X.-C."/>
            <person name="Shinozaki K."/>
            <person name="Nguyen H.T."/>
            <person name="Wing R.A."/>
            <person name="Cregan P."/>
            <person name="Specht J."/>
            <person name="Grimwood J."/>
            <person name="Rokhsar D."/>
            <person name="Stacey G."/>
            <person name="Shoemaker R.C."/>
            <person name="Jackson S.A."/>
        </authorList>
    </citation>
    <scope>NUCLEOTIDE SEQUENCE</scope>
    <source>
        <strain evidence="13">cv. Williams 82</strain>
        <tissue evidence="12">Callus</tissue>
    </source>
</reference>
<dbReference type="GO" id="GO:0012505">
    <property type="term" value="C:endomembrane system"/>
    <property type="evidence" value="ECO:0007669"/>
    <property type="project" value="UniProtKB-SubCell"/>
</dbReference>